<evidence type="ECO:0000313" key="2">
    <source>
        <dbReference type="EMBL" id="KAF0321876.1"/>
    </source>
</evidence>
<evidence type="ECO:0000256" key="1">
    <source>
        <dbReference type="SAM" id="MobiDB-lite"/>
    </source>
</evidence>
<organism evidence="2 3">
    <name type="scientific">Colletotrichum asianum</name>
    <dbReference type="NCBI Taxonomy" id="702518"/>
    <lineage>
        <taxon>Eukaryota</taxon>
        <taxon>Fungi</taxon>
        <taxon>Dikarya</taxon>
        <taxon>Ascomycota</taxon>
        <taxon>Pezizomycotina</taxon>
        <taxon>Sordariomycetes</taxon>
        <taxon>Hypocreomycetidae</taxon>
        <taxon>Glomerellales</taxon>
        <taxon>Glomerellaceae</taxon>
        <taxon>Colletotrichum</taxon>
        <taxon>Colletotrichum gloeosporioides species complex</taxon>
    </lineage>
</organism>
<sequence>MHTHSIHTHTLPYTPRSSPFPLHPHHNPSLRARIADRRNRPRKSRSERTPSSPAAPPSPPAAAAVRRRKAKQRKNPGSPALPAYPTTTNTRRPGRVPSERSSFLLLLPLHHLPSRRHKFLALR</sequence>
<keyword evidence="3" id="KW-1185">Reference proteome</keyword>
<gene>
    <name evidence="2" type="ORF">GQ607_010809</name>
</gene>
<dbReference type="Proteomes" id="UP000434172">
    <property type="component" value="Unassembled WGS sequence"/>
</dbReference>
<feature type="region of interest" description="Disordered" evidence="1">
    <location>
        <begin position="1"/>
        <end position="97"/>
    </location>
</feature>
<reference evidence="2 3" key="1">
    <citation type="submission" date="2019-12" db="EMBL/GenBank/DDBJ databases">
        <title>A genome sequence resource for the geographically widespread anthracnose pathogen Colletotrichum asianum.</title>
        <authorList>
            <person name="Meng Y."/>
        </authorList>
    </citation>
    <scope>NUCLEOTIDE SEQUENCE [LARGE SCALE GENOMIC DNA]</scope>
    <source>
        <strain evidence="2 3">ICMP 18580</strain>
    </source>
</reference>
<evidence type="ECO:0000313" key="3">
    <source>
        <dbReference type="Proteomes" id="UP000434172"/>
    </source>
</evidence>
<dbReference type="AlphaFoldDB" id="A0A8H3W9Y6"/>
<comment type="caution">
    <text evidence="2">The sequence shown here is derived from an EMBL/GenBank/DDBJ whole genome shotgun (WGS) entry which is preliminary data.</text>
</comment>
<protein>
    <submittedName>
        <fullName evidence="2">Uncharacterized protein</fullName>
    </submittedName>
</protein>
<name>A0A8H3W9Y6_9PEZI</name>
<feature type="compositionally biased region" description="Basic residues" evidence="1">
    <location>
        <begin position="65"/>
        <end position="74"/>
    </location>
</feature>
<dbReference type="EMBL" id="WOWK01000066">
    <property type="protein sequence ID" value="KAF0321876.1"/>
    <property type="molecule type" value="Genomic_DNA"/>
</dbReference>
<accession>A0A8H3W9Y6</accession>
<feature type="compositionally biased region" description="Basic and acidic residues" evidence="1">
    <location>
        <begin position="33"/>
        <end position="48"/>
    </location>
</feature>
<proteinExistence type="predicted"/>